<evidence type="ECO:0000313" key="2">
    <source>
        <dbReference type="Proteomes" id="UP001143910"/>
    </source>
</evidence>
<gene>
    <name evidence="1" type="ORF">NQ176_g2375</name>
</gene>
<protein>
    <submittedName>
        <fullName evidence="1">Uncharacterized protein</fullName>
    </submittedName>
</protein>
<comment type="caution">
    <text evidence="1">The sequence shown here is derived from an EMBL/GenBank/DDBJ whole genome shotgun (WGS) entry which is preliminary data.</text>
</comment>
<keyword evidence="2" id="KW-1185">Reference proteome</keyword>
<evidence type="ECO:0000313" key="1">
    <source>
        <dbReference type="EMBL" id="KAJ2980875.1"/>
    </source>
</evidence>
<dbReference type="Proteomes" id="UP001143910">
    <property type="component" value="Unassembled WGS sequence"/>
</dbReference>
<dbReference type="EMBL" id="JANJQO010000167">
    <property type="protein sequence ID" value="KAJ2980875.1"/>
    <property type="molecule type" value="Genomic_DNA"/>
</dbReference>
<accession>A0ACC1NPN6</accession>
<name>A0ACC1NPN6_9HYPO</name>
<sequence length="423" mass="46325">MVSGKGELRVAIVGGGLAGAALANALANANHIDMHVYESDPEFSERGAAVALSGNTRRALDVIFPSANDLLRGARAVTMNSSKLMIGSGPNAGMDVFEMTRPGEDSGRVVHRGALLREMLKPLPQSRLHSNKRVNAISQRNDNMLDIRFADGTTEKFDAAIGADGIFSAVREYVLQESEGNHSPSPAGFWDCRNLVTMDKAKQVLGAAWFEKPKQHGWVGDGGFIMHDVLDDGETVQCYMSGIEENTTGSRRRDLTKSFLEQKFGSWLSGPVAEDMIKLMLDQPRPCYWSEWEQKSTPTYIRGNVCIMGDAAHATTPWQAAGVGQAMEDAMVLGNLLARSHTSEEIFAAFQAYDFVRRPRGQAVIDSSREAGSLMCGRHPDVGLDPAKMLEEMSTRWNFIMDIDTEAHLQDAVKKFEELLGNA</sequence>
<organism evidence="1 2">
    <name type="scientific">Zarea fungicola</name>
    <dbReference type="NCBI Taxonomy" id="93591"/>
    <lineage>
        <taxon>Eukaryota</taxon>
        <taxon>Fungi</taxon>
        <taxon>Dikarya</taxon>
        <taxon>Ascomycota</taxon>
        <taxon>Pezizomycotina</taxon>
        <taxon>Sordariomycetes</taxon>
        <taxon>Hypocreomycetidae</taxon>
        <taxon>Hypocreales</taxon>
        <taxon>Cordycipitaceae</taxon>
        <taxon>Zarea</taxon>
    </lineage>
</organism>
<reference evidence="1" key="1">
    <citation type="submission" date="2022-08" db="EMBL/GenBank/DDBJ databases">
        <title>Genome Sequence of Lecanicillium fungicola.</title>
        <authorList>
            <person name="Buettner E."/>
        </authorList>
    </citation>
    <scope>NUCLEOTIDE SEQUENCE</scope>
    <source>
        <strain evidence="1">Babe33</strain>
    </source>
</reference>
<proteinExistence type="predicted"/>